<name>A0A1Z4BK49_9FLAO</name>
<dbReference type="KEGG" id="capn:CBG49_00310"/>
<proteinExistence type="predicted"/>
<sequence>MKYVYLLSIIALLSSCKTIKTSNCSPYNIIEITHWGTNETDKKNFILYEYDTLNVFLKTIDINEIRVYNKTTDPNYCGSMRIFLKTPLCPDRNYKLIISDSLQYNIQEMDMISFYKRAMLAKVHYKGVKSYKVNHIKLSPKEAHVIHFDKNLAIPYKKE</sequence>
<evidence type="ECO:0008006" key="3">
    <source>
        <dbReference type="Google" id="ProtNLM"/>
    </source>
</evidence>
<evidence type="ECO:0000313" key="2">
    <source>
        <dbReference type="Proteomes" id="UP000197007"/>
    </source>
</evidence>
<dbReference type="RefSeq" id="WP_088592875.1">
    <property type="nucleotide sequence ID" value="NZ_CP022022.1"/>
</dbReference>
<dbReference type="EMBL" id="CP022022">
    <property type="protein sequence ID" value="ASF41646.1"/>
    <property type="molecule type" value="Genomic_DNA"/>
</dbReference>
<organism evidence="1 2">
    <name type="scientific">Capnocytophaga endodontalis</name>
    <dbReference type="NCBI Taxonomy" id="2708117"/>
    <lineage>
        <taxon>Bacteria</taxon>
        <taxon>Pseudomonadati</taxon>
        <taxon>Bacteroidota</taxon>
        <taxon>Flavobacteriia</taxon>
        <taxon>Flavobacteriales</taxon>
        <taxon>Flavobacteriaceae</taxon>
        <taxon>Capnocytophaga</taxon>
    </lineage>
</organism>
<dbReference type="AlphaFoldDB" id="A0A1Z4BK49"/>
<dbReference type="Proteomes" id="UP000197007">
    <property type="component" value="Chromosome"/>
</dbReference>
<accession>A0A1Z4BK49</accession>
<dbReference type="PROSITE" id="PS51257">
    <property type="entry name" value="PROKAR_LIPOPROTEIN"/>
    <property type="match status" value="1"/>
</dbReference>
<gene>
    <name evidence="1" type="ORF">CBG49_00310</name>
</gene>
<protein>
    <recommendedName>
        <fullName evidence="3">Lipoprotein</fullName>
    </recommendedName>
</protein>
<keyword evidence="2" id="KW-1185">Reference proteome</keyword>
<reference evidence="2" key="1">
    <citation type="submission" date="2017-06" db="EMBL/GenBank/DDBJ databases">
        <title>Complete genome sequence of Capnocytophaga sp. KCOM 1579 (=ChDC OS43) isolated from a human refractory periapical abscess lesion.</title>
        <authorList>
            <person name="Kook J.-K."/>
            <person name="Park S.-N."/>
            <person name="Lim Y.K."/>
            <person name="Roh H."/>
        </authorList>
    </citation>
    <scope>NUCLEOTIDE SEQUENCE [LARGE SCALE GENOMIC DNA]</scope>
    <source>
        <strain evidence="2">ChDC OS43</strain>
    </source>
</reference>
<evidence type="ECO:0000313" key="1">
    <source>
        <dbReference type="EMBL" id="ASF41646.1"/>
    </source>
</evidence>